<proteinExistence type="predicted"/>
<dbReference type="EMBL" id="CANHGI010000004">
    <property type="protein sequence ID" value="CAI5447678.1"/>
    <property type="molecule type" value="Genomic_DNA"/>
</dbReference>
<dbReference type="AlphaFoldDB" id="A0A9P1ILA2"/>
<organism evidence="1 2">
    <name type="scientific">Caenorhabditis angaria</name>
    <dbReference type="NCBI Taxonomy" id="860376"/>
    <lineage>
        <taxon>Eukaryota</taxon>
        <taxon>Metazoa</taxon>
        <taxon>Ecdysozoa</taxon>
        <taxon>Nematoda</taxon>
        <taxon>Chromadorea</taxon>
        <taxon>Rhabditida</taxon>
        <taxon>Rhabditina</taxon>
        <taxon>Rhabditomorpha</taxon>
        <taxon>Rhabditoidea</taxon>
        <taxon>Rhabditidae</taxon>
        <taxon>Peloderinae</taxon>
        <taxon>Caenorhabditis</taxon>
    </lineage>
</organism>
<dbReference type="Proteomes" id="UP001152747">
    <property type="component" value="Unassembled WGS sequence"/>
</dbReference>
<name>A0A9P1ILA2_9PELO</name>
<keyword evidence="2" id="KW-1185">Reference proteome</keyword>
<comment type="caution">
    <text evidence="1">The sequence shown here is derived from an EMBL/GenBank/DDBJ whole genome shotgun (WGS) entry which is preliminary data.</text>
</comment>
<evidence type="ECO:0000313" key="2">
    <source>
        <dbReference type="Proteomes" id="UP001152747"/>
    </source>
</evidence>
<sequence>MDELSKNLEKYQWRLEMRKKTWENTVSNINNSNNFMLNYQPQNPNQNYFPQENIHLIEHQIKIIETEAEKSMRNLENNESIQKLEAHFEYLKQKFEFADNDMELKERNQNTYGSTKSRAKSEMEKSKMMLKLEKIQVELEIYENFKEKIEEIKGFSKSRFMEYIYVKNINLREKFRMGRGDFDKFDQIMAFFELPDPL</sequence>
<accession>A0A9P1ILA2</accession>
<reference evidence="1" key="1">
    <citation type="submission" date="2022-11" db="EMBL/GenBank/DDBJ databases">
        <authorList>
            <person name="Kikuchi T."/>
        </authorList>
    </citation>
    <scope>NUCLEOTIDE SEQUENCE</scope>
    <source>
        <strain evidence="1">PS1010</strain>
    </source>
</reference>
<protein>
    <submittedName>
        <fullName evidence="1">Uncharacterized protein</fullName>
    </submittedName>
</protein>
<gene>
    <name evidence="1" type="ORF">CAMP_LOCUS10315</name>
</gene>
<evidence type="ECO:0000313" key="1">
    <source>
        <dbReference type="EMBL" id="CAI5447678.1"/>
    </source>
</evidence>